<protein>
    <submittedName>
        <fullName evidence="1">Uncharacterized protein</fullName>
    </submittedName>
</protein>
<proteinExistence type="predicted"/>
<feature type="non-terminal residue" evidence="1">
    <location>
        <position position="1"/>
    </location>
</feature>
<evidence type="ECO:0000313" key="2">
    <source>
        <dbReference type="Proteomes" id="UP000805193"/>
    </source>
</evidence>
<gene>
    <name evidence="1" type="ORF">HPB47_027595</name>
</gene>
<name>A0AC60PVI5_IXOPE</name>
<organism evidence="1 2">
    <name type="scientific">Ixodes persulcatus</name>
    <name type="common">Taiga tick</name>
    <dbReference type="NCBI Taxonomy" id="34615"/>
    <lineage>
        <taxon>Eukaryota</taxon>
        <taxon>Metazoa</taxon>
        <taxon>Ecdysozoa</taxon>
        <taxon>Arthropoda</taxon>
        <taxon>Chelicerata</taxon>
        <taxon>Arachnida</taxon>
        <taxon>Acari</taxon>
        <taxon>Parasitiformes</taxon>
        <taxon>Ixodida</taxon>
        <taxon>Ixodoidea</taxon>
        <taxon>Ixodidae</taxon>
        <taxon>Ixodinae</taxon>
        <taxon>Ixodes</taxon>
    </lineage>
</organism>
<reference evidence="1 2" key="1">
    <citation type="journal article" date="2020" name="Cell">
        <title>Large-Scale Comparative Analyses of Tick Genomes Elucidate Their Genetic Diversity and Vector Capacities.</title>
        <authorList>
            <consortium name="Tick Genome and Microbiome Consortium (TIGMIC)"/>
            <person name="Jia N."/>
            <person name="Wang J."/>
            <person name="Shi W."/>
            <person name="Du L."/>
            <person name="Sun Y."/>
            <person name="Zhan W."/>
            <person name="Jiang J.F."/>
            <person name="Wang Q."/>
            <person name="Zhang B."/>
            <person name="Ji P."/>
            <person name="Bell-Sakyi L."/>
            <person name="Cui X.M."/>
            <person name="Yuan T.T."/>
            <person name="Jiang B.G."/>
            <person name="Yang W.F."/>
            <person name="Lam T.T."/>
            <person name="Chang Q.C."/>
            <person name="Ding S.J."/>
            <person name="Wang X.J."/>
            <person name="Zhu J.G."/>
            <person name="Ruan X.D."/>
            <person name="Zhao L."/>
            <person name="Wei J.T."/>
            <person name="Ye R.Z."/>
            <person name="Que T.C."/>
            <person name="Du C.H."/>
            <person name="Zhou Y.H."/>
            <person name="Cheng J.X."/>
            <person name="Dai P.F."/>
            <person name="Guo W.B."/>
            <person name="Han X.H."/>
            <person name="Huang E.J."/>
            <person name="Li L.F."/>
            <person name="Wei W."/>
            <person name="Gao Y.C."/>
            <person name="Liu J.Z."/>
            <person name="Shao H.Z."/>
            <person name="Wang X."/>
            <person name="Wang C.C."/>
            <person name="Yang T.C."/>
            <person name="Huo Q.B."/>
            <person name="Li W."/>
            <person name="Chen H.Y."/>
            <person name="Chen S.E."/>
            <person name="Zhou L.G."/>
            <person name="Ni X.B."/>
            <person name="Tian J.H."/>
            <person name="Sheng Y."/>
            <person name="Liu T."/>
            <person name="Pan Y.S."/>
            <person name="Xia L.Y."/>
            <person name="Li J."/>
            <person name="Zhao F."/>
            <person name="Cao W.C."/>
        </authorList>
    </citation>
    <scope>NUCLEOTIDE SEQUENCE [LARGE SCALE GENOMIC DNA]</scope>
    <source>
        <strain evidence="1">Iper-2018</strain>
    </source>
</reference>
<dbReference type="Proteomes" id="UP000805193">
    <property type="component" value="Unassembled WGS sequence"/>
</dbReference>
<sequence>LEKCRDGKPLAVETVTQYAARLCHYFDLWVKFAAFTKDFDSLLELVIKKQFRKGLSSKPGAVA</sequence>
<evidence type="ECO:0000313" key="1">
    <source>
        <dbReference type="EMBL" id="KAG0425223.1"/>
    </source>
</evidence>
<keyword evidence="2" id="KW-1185">Reference proteome</keyword>
<accession>A0AC60PVI5</accession>
<dbReference type="EMBL" id="JABSTQ010009874">
    <property type="protein sequence ID" value="KAG0425223.1"/>
    <property type="molecule type" value="Genomic_DNA"/>
</dbReference>
<comment type="caution">
    <text evidence="1">The sequence shown here is derived from an EMBL/GenBank/DDBJ whole genome shotgun (WGS) entry which is preliminary data.</text>
</comment>